<dbReference type="EMBL" id="JAPEIS010000007">
    <property type="protein sequence ID" value="KAJ8064893.1"/>
    <property type="molecule type" value="Genomic_DNA"/>
</dbReference>
<reference evidence="2" key="1">
    <citation type="submission" date="2022-11" db="EMBL/GenBank/DDBJ databases">
        <title>Genome Resource of Sclerotinia nivalis Strain SnTB1, a Plant Pathogen Isolated from American Ginseng.</title>
        <authorList>
            <person name="Fan S."/>
        </authorList>
    </citation>
    <scope>NUCLEOTIDE SEQUENCE</scope>
    <source>
        <strain evidence="2">SnTB1</strain>
    </source>
</reference>
<accession>A0A9X0DLA5</accession>
<dbReference type="InterPro" id="IPR023631">
    <property type="entry name" value="Amidase_dom"/>
</dbReference>
<feature type="domain" description="Amidase" evidence="1">
    <location>
        <begin position="52"/>
        <end position="446"/>
    </location>
</feature>
<dbReference type="InterPro" id="IPR036928">
    <property type="entry name" value="AS_sf"/>
</dbReference>
<dbReference type="AlphaFoldDB" id="A0A9X0DLA5"/>
<dbReference type="PANTHER" id="PTHR42678:SF34">
    <property type="entry name" value="OS04G0183300 PROTEIN"/>
    <property type="match status" value="1"/>
</dbReference>
<evidence type="ECO:0000259" key="1">
    <source>
        <dbReference type="Pfam" id="PF01425"/>
    </source>
</evidence>
<dbReference type="OrthoDB" id="566138at2759"/>
<comment type="caution">
    <text evidence="2">The sequence shown here is derived from an EMBL/GenBank/DDBJ whole genome shotgun (WGS) entry which is preliminary data.</text>
</comment>
<sequence length="517" mass="55962">MSALRSIAAHRLKGFVPSFSDHSHQPRFNTLTATADDLQQKLTKGLIKSTQIVEEYHRSIVTHNAALNAVYELSSEAMKQAEEMDRLRAQGTVLSPLHGIPILIKDNMNLDPAFGLATSGGALALENAMPSSSATIVVKLLAAGAIILGKATMSEMAFFKATDIRCGWSAVAGHAPSAYVRGGLDMEDSIVGHSSPSGSSSGSATAVSAGLVTLALGSETSGSLVNPAQRAALFTIKPTLDIISGYGIMLISKSYDIAGPLAKSPKDFADLLTILVDESKTEIPKNGYSSALTVWRMNSFVLKPVEEATKQINREARAVYERIGSLAKSYHGDISHMSSDDEFQLNGKDALTEILAFDMESDLNTYLEDLALSPVRSLKELVDWNFKHADEALTKEYPNQDLLVLALEADHEMKRRRILQTHVESVAKKFLDLFNEYDVDVIVAPSDSGLHNFSAAGGFPIATLPISCINFNGRPFGLTIAARPHEEAVLFKAMHAWETTFPPRQTPTAHISLQPIE</sequence>
<dbReference type="Proteomes" id="UP001152300">
    <property type="component" value="Unassembled WGS sequence"/>
</dbReference>
<dbReference type="Pfam" id="PF01425">
    <property type="entry name" value="Amidase"/>
    <property type="match status" value="1"/>
</dbReference>
<proteinExistence type="predicted"/>
<dbReference type="SUPFAM" id="SSF75304">
    <property type="entry name" value="Amidase signature (AS) enzymes"/>
    <property type="match status" value="1"/>
</dbReference>
<keyword evidence="3" id="KW-1185">Reference proteome</keyword>
<dbReference type="Gene3D" id="3.90.1300.10">
    <property type="entry name" value="Amidase signature (AS) domain"/>
    <property type="match status" value="1"/>
</dbReference>
<dbReference type="PANTHER" id="PTHR42678">
    <property type="entry name" value="AMIDASE"/>
    <property type="match status" value="1"/>
</dbReference>
<evidence type="ECO:0000313" key="3">
    <source>
        <dbReference type="Proteomes" id="UP001152300"/>
    </source>
</evidence>
<organism evidence="2 3">
    <name type="scientific">Sclerotinia nivalis</name>
    <dbReference type="NCBI Taxonomy" id="352851"/>
    <lineage>
        <taxon>Eukaryota</taxon>
        <taxon>Fungi</taxon>
        <taxon>Dikarya</taxon>
        <taxon>Ascomycota</taxon>
        <taxon>Pezizomycotina</taxon>
        <taxon>Leotiomycetes</taxon>
        <taxon>Helotiales</taxon>
        <taxon>Sclerotiniaceae</taxon>
        <taxon>Sclerotinia</taxon>
    </lineage>
</organism>
<protein>
    <recommendedName>
        <fullName evidence="1">Amidase domain-containing protein</fullName>
    </recommendedName>
</protein>
<gene>
    <name evidence="2" type="ORF">OCU04_007198</name>
</gene>
<name>A0A9X0DLA5_9HELO</name>
<evidence type="ECO:0000313" key="2">
    <source>
        <dbReference type="EMBL" id="KAJ8064893.1"/>
    </source>
</evidence>